<dbReference type="KEGG" id="lak:106169063"/>
<dbReference type="Proteomes" id="UP000085678">
    <property type="component" value="Unplaced"/>
</dbReference>
<dbReference type="FunFam" id="4.10.410.10:FF:000020">
    <property type="entry name" value="Collagen, type VI, alpha 3"/>
    <property type="match status" value="1"/>
</dbReference>
<dbReference type="SUPFAM" id="SSF57362">
    <property type="entry name" value="BPTI-like"/>
    <property type="match status" value="1"/>
</dbReference>
<keyword evidence="2" id="KW-0964">Secreted</keyword>
<dbReference type="GO" id="GO:0004867">
    <property type="term" value="F:serine-type endopeptidase inhibitor activity"/>
    <property type="evidence" value="ECO:0007669"/>
    <property type="project" value="UniProtKB-KW"/>
</dbReference>
<protein>
    <submittedName>
        <fullName evidence="11">Trithorax group protein osa</fullName>
    </submittedName>
</protein>
<dbReference type="PROSITE" id="PS00280">
    <property type="entry name" value="BPTI_KUNITZ_1"/>
    <property type="match status" value="1"/>
</dbReference>
<feature type="compositionally biased region" description="Low complexity" evidence="6">
    <location>
        <begin position="411"/>
        <end position="427"/>
    </location>
</feature>
<keyword evidence="8" id="KW-0732">Signal</keyword>
<dbReference type="Pfam" id="PF00014">
    <property type="entry name" value="Kunitz_BPTI"/>
    <property type="match status" value="1"/>
</dbReference>
<evidence type="ECO:0000256" key="6">
    <source>
        <dbReference type="SAM" id="MobiDB-lite"/>
    </source>
</evidence>
<dbReference type="RefSeq" id="XP_013403811.1">
    <property type="nucleotide sequence ID" value="XM_013548357.1"/>
</dbReference>
<feature type="compositionally biased region" description="Polar residues" evidence="6">
    <location>
        <begin position="174"/>
        <end position="187"/>
    </location>
</feature>
<sequence length="994" mass="108677">MLHVKVVALLTFLAVVSQGWTEQFSPFADGIPQPPKPEDVATDDATDDATADIPTIVVAPQVSSEDQPEPQQMVGTGEDSTPAEQNAETPAQQMTITVNGAPVMPVFPVPPNPDTANQGAFFPRMPLPPTPEGVQPDQAPEETTQEDSQPADNQPISIVAVPEADDSQDVPVPSQDNTPISAPSGTGFSDPRRPLLGGDDNRRRGPFPRPFMPNNMAPQPFPFMMGPAAPPAGAMPQMPPNPFLQPDQNDEDSQQPQEPQHNQEADESEGPQQTPQIMANLLGLMFGLGSNTNVSPDRHLTHPQDQSHDDTNQQQPPVFQRGDNQEVPFPFPSGRPNQSFPTPQRGHGMAMMGAPAFPGPFGNQNDDTPRPSLIMNPSDQPLRRPFNSPDSNMPGIPNVPGIFIDMMAMQPHQQQQQPDANNNHQPQGHGFNMIFDISPEHSPEPDQQRPLEQLPEGAFKTFLMHVGVPPQTGPHGFQPQEQPRPFGPQAPQMESYGPPPGHLRKMPGQRGPHGNMFMNGPRHEMNRGMGMMMMMPLGQDGLQQRNPMEMNPPNFGHHQQMPQQKNGRFPAPQHGMSSPQHGMQMPQHSIPAQQQQAHGMPAQQHETDTPQQQPGMDMSHGMGMPGPRPRGMVMGGRPLPSVLVYERLSHVTFASRRREQQRQQMLPPPGGPRMWFMKPRPQPLFNFPLMPPMRPAKNFIPNAGFDTPVHGVPLPKLPILSHAPHSGAPTNPVCYLPMEVGTCTGTMFRWHYNEKSGICEPFMFSGCGGNANNFETEEACSNVCCDHVDVPDVDVPAPVDVPIDQGDSKDDVSGTAIGQPEPPSEKPEAPAEQKPAPKAKPVEEIPTVKTAEPKKQPESKVVLEEKTSPAAEEETIKEDVKEDKMAAESQRAGEEQGDHVVMTTYSWAHNLEYATIIAVVCVVALAALALIILTAVKCMKSGKVSKKEKAMEAILRAHLHNDLPKLVVTSEVAPVHEKKEPIHSNEEKEKEANA</sequence>
<feature type="region of interest" description="Disordered" evidence="6">
    <location>
        <begin position="59"/>
        <end position="89"/>
    </location>
</feature>
<feature type="chain" id="PRO_5010175309" evidence="8">
    <location>
        <begin position="22"/>
        <end position="994"/>
    </location>
</feature>
<feature type="signal peptide" evidence="8">
    <location>
        <begin position="1"/>
        <end position="21"/>
    </location>
</feature>
<feature type="region of interest" description="Disordered" evidence="6">
    <location>
        <begin position="105"/>
        <end position="276"/>
    </location>
</feature>
<keyword evidence="10" id="KW-1185">Reference proteome</keyword>
<accession>A0A1S3J0N3</accession>
<proteinExistence type="predicted"/>
<gene>
    <name evidence="11" type="primary">LOC106169063</name>
</gene>
<evidence type="ECO:0000313" key="11">
    <source>
        <dbReference type="RefSeq" id="XP_013403811.1"/>
    </source>
</evidence>
<feature type="compositionally biased region" description="Basic and acidic residues" evidence="6">
    <location>
        <begin position="851"/>
        <end position="867"/>
    </location>
</feature>
<evidence type="ECO:0000256" key="1">
    <source>
        <dbReference type="ARBA" id="ARBA00004613"/>
    </source>
</evidence>
<dbReference type="Gene3D" id="4.10.410.10">
    <property type="entry name" value="Pancreatic trypsin inhibitor Kunitz domain"/>
    <property type="match status" value="1"/>
</dbReference>
<keyword evidence="7" id="KW-0472">Membrane</keyword>
<dbReference type="PANTHER" id="PTHR10083:SF381">
    <property type="entry name" value="BPTI_KUNITZ INHIBITOR DOMAIN-CONTAINING PROTEIN"/>
    <property type="match status" value="1"/>
</dbReference>
<feature type="compositionally biased region" description="Basic and acidic residues" evidence="6">
    <location>
        <begin position="438"/>
        <end position="449"/>
    </location>
</feature>
<feature type="compositionally biased region" description="Polar residues" evidence="6">
    <location>
        <begin position="146"/>
        <end position="156"/>
    </location>
</feature>
<keyword evidence="4" id="KW-0722">Serine protease inhibitor</keyword>
<feature type="compositionally biased region" description="Low complexity" evidence="6">
    <location>
        <begin position="212"/>
        <end position="236"/>
    </location>
</feature>
<feature type="compositionally biased region" description="Low complexity" evidence="6">
    <location>
        <begin position="591"/>
        <end position="604"/>
    </location>
</feature>
<keyword evidence="7" id="KW-0812">Transmembrane</keyword>
<dbReference type="InterPro" id="IPR002223">
    <property type="entry name" value="Kunitz_BPTI"/>
</dbReference>
<feature type="region of interest" description="Disordered" evidence="6">
    <location>
        <begin position="288"/>
        <end position="369"/>
    </location>
</feature>
<dbReference type="AlphaFoldDB" id="A0A1S3J0N3"/>
<feature type="region of interest" description="Disordered" evidence="6">
    <location>
        <begin position="974"/>
        <end position="994"/>
    </location>
</feature>
<feature type="compositionally biased region" description="Basic and acidic residues" evidence="6">
    <location>
        <begin position="296"/>
        <end position="311"/>
    </location>
</feature>
<feature type="transmembrane region" description="Helical" evidence="7">
    <location>
        <begin position="913"/>
        <end position="936"/>
    </location>
</feature>
<feature type="region of interest" description="Disordered" evidence="6">
    <location>
        <begin position="796"/>
        <end position="883"/>
    </location>
</feature>
<dbReference type="CDD" id="cd00109">
    <property type="entry name" value="Kunitz-type"/>
    <property type="match status" value="1"/>
</dbReference>
<keyword evidence="5" id="KW-1015">Disulfide bond</keyword>
<evidence type="ECO:0000256" key="8">
    <source>
        <dbReference type="SAM" id="SignalP"/>
    </source>
</evidence>
<feature type="region of interest" description="Disordered" evidence="6">
    <location>
        <begin position="655"/>
        <end position="674"/>
    </location>
</feature>
<name>A0A1S3J0N3_LINAN</name>
<organism evidence="10 11">
    <name type="scientific">Lingula anatina</name>
    <name type="common">Brachiopod</name>
    <name type="synonym">Lingula unguis</name>
    <dbReference type="NCBI Taxonomy" id="7574"/>
    <lineage>
        <taxon>Eukaryota</taxon>
        <taxon>Metazoa</taxon>
        <taxon>Spiralia</taxon>
        <taxon>Lophotrochozoa</taxon>
        <taxon>Brachiopoda</taxon>
        <taxon>Linguliformea</taxon>
        <taxon>Lingulata</taxon>
        <taxon>Lingulida</taxon>
        <taxon>Linguloidea</taxon>
        <taxon>Lingulidae</taxon>
        <taxon>Lingula</taxon>
    </lineage>
</organism>
<dbReference type="InterPro" id="IPR050098">
    <property type="entry name" value="TFPI/VKTCI-like"/>
</dbReference>
<evidence type="ECO:0000256" key="2">
    <source>
        <dbReference type="ARBA" id="ARBA00022525"/>
    </source>
</evidence>
<evidence type="ECO:0000256" key="5">
    <source>
        <dbReference type="ARBA" id="ARBA00023157"/>
    </source>
</evidence>
<evidence type="ECO:0000256" key="3">
    <source>
        <dbReference type="ARBA" id="ARBA00022690"/>
    </source>
</evidence>
<evidence type="ECO:0000313" key="10">
    <source>
        <dbReference type="Proteomes" id="UP000085678"/>
    </source>
</evidence>
<reference evidence="11" key="1">
    <citation type="submission" date="2025-08" db="UniProtKB">
        <authorList>
            <consortium name="RefSeq"/>
        </authorList>
    </citation>
    <scope>IDENTIFICATION</scope>
    <source>
        <tissue evidence="11">Gonads</tissue>
    </source>
</reference>
<dbReference type="GeneID" id="106169063"/>
<evidence type="ECO:0000256" key="4">
    <source>
        <dbReference type="ARBA" id="ARBA00022900"/>
    </source>
</evidence>
<dbReference type="GO" id="GO:0005615">
    <property type="term" value="C:extracellular space"/>
    <property type="evidence" value="ECO:0007669"/>
    <property type="project" value="TreeGrafter"/>
</dbReference>
<keyword evidence="7" id="KW-1133">Transmembrane helix</keyword>
<evidence type="ECO:0000256" key="7">
    <source>
        <dbReference type="SAM" id="Phobius"/>
    </source>
</evidence>
<feature type="compositionally biased region" description="Polar residues" evidence="6">
    <location>
        <begin position="61"/>
        <end position="89"/>
    </location>
</feature>
<dbReference type="PROSITE" id="PS50279">
    <property type="entry name" value="BPTI_KUNITZ_2"/>
    <property type="match status" value="1"/>
</dbReference>
<keyword evidence="3" id="KW-0646">Protease inhibitor</keyword>
<dbReference type="PANTHER" id="PTHR10083">
    <property type="entry name" value="KUNITZ-TYPE PROTEASE INHIBITOR-RELATED"/>
    <property type="match status" value="1"/>
</dbReference>
<feature type="region of interest" description="Disordered" evidence="6">
    <location>
        <begin position="469"/>
        <end position="511"/>
    </location>
</feature>
<comment type="subcellular location">
    <subcellularLocation>
        <location evidence="1">Secreted</location>
    </subcellularLocation>
</comment>
<dbReference type="PRINTS" id="PR00759">
    <property type="entry name" value="BASICPTASE"/>
</dbReference>
<feature type="region of interest" description="Disordered" evidence="6">
    <location>
        <begin position="541"/>
        <end position="628"/>
    </location>
</feature>
<dbReference type="InParanoid" id="A0A1S3J0N3"/>
<dbReference type="InterPro" id="IPR036880">
    <property type="entry name" value="Kunitz_BPTI_sf"/>
</dbReference>
<evidence type="ECO:0000259" key="9">
    <source>
        <dbReference type="PROSITE" id="PS50279"/>
    </source>
</evidence>
<feature type="domain" description="BPTI/Kunitz inhibitor" evidence="9">
    <location>
        <begin position="734"/>
        <end position="784"/>
    </location>
</feature>
<feature type="region of interest" description="Disordered" evidence="6">
    <location>
        <begin position="411"/>
        <end position="450"/>
    </location>
</feature>
<dbReference type="OrthoDB" id="4473401at2759"/>
<dbReference type="SMART" id="SM00131">
    <property type="entry name" value="KU"/>
    <property type="match status" value="1"/>
</dbReference>
<dbReference type="InterPro" id="IPR020901">
    <property type="entry name" value="Prtase_inh_Kunz-CS"/>
</dbReference>